<evidence type="ECO:0000256" key="1">
    <source>
        <dbReference type="SAM" id="MobiDB-lite"/>
    </source>
</evidence>
<evidence type="ECO:0000313" key="3">
    <source>
        <dbReference type="Proteomes" id="UP000191897"/>
    </source>
</evidence>
<name>A0A1S7RTN1_AGRTU</name>
<feature type="region of interest" description="Disordered" evidence="1">
    <location>
        <begin position="19"/>
        <end position="42"/>
    </location>
</feature>
<evidence type="ECO:0000313" key="2">
    <source>
        <dbReference type="EMBL" id="CUX57413.1"/>
    </source>
</evidence>
<protein>
    <submittedName>
        <fullName evidence="2">Uncharacterized protein</fullName>
    </submittedName>
</protein>
<dbReference type="Proteomes" id="UP000191897">
    <property type="component" value="Unassembled WGS sequence"/>
</dbReference>
<dbReference type="EMBL" id="FBWC01000027">
    <property type="protein sequence ID" value="CUX57413.1"/>
    <property type="molecule type" value="Genomic_DNA"/>
</dbReference>
<proteinExistence type="predicted"/>
<organism evidence="2 3">
    <name type="scientific">Agrobacterium tumefaciens str. Kerr 14</name>
    <dbReference type="NCBI Taxonomy" id="1183424"/>
    <lineage>
        <taxon>Bacteria</taxon>
        <taxon>Pseudomonadati</taxon>
        <taxon>Pseudomonadota</taxon>
        <taxon>Alphaproteobacteria</taxon>
        <taxon>Hyphomicrobiales</taxon>
        <taxon>Rhizobiaceae</taxon>
        <taxon>Rhizobium/Agrobacterium group</taxon>
        <taxon>Agrobacterium</taxon>
        <taxon>Agrobacterium tumefaciens complex</taxon>
    </lineage>
</organism>
<feature type="compositionally biased region" description="Basic and acidic residues" evidence="1">
    <location>
        <begin position="31"/>
        <end position="40"/>
    </location>
</feature>
<accession>A0A1S7RTN1</accession>
<gene>
    <name evidence="2" type="ORF">AGR4C_Lc50069</name>
</gene>
<dbReference type="AlphaFoldDB" id="A0A1S7RTN1"/>
<sequence>MAIWRRRRRARMLSSFSPDFRRKASRPPRCSTERRAAAETRRRKRWPRASEINVTWQRFGRNRRLVLLLAWLTLLPVWTPLPVNSHTRDMGTPISFRLFHHWLATGKTGVAIQLAMIGKLRFYSQTRLNSQAAREQIKGNSGVFNRHPLFYCHKSAYMIAR</sequence>
<reference evidence="2 3" key="1">
    <citation type="submission" date="2016-01" db="EMBL/GenBank/DDBJ databases">
        <authorList>
            <person name="Oliw E.H."/>
        </authorList>
    </citation>
    <scope>NUCLEOTIDE SEQUENCE [LARGE SCALE GENOMIC DNA]</scope>
    <source>
        <strain evidence="2 3">Kerr 14</strain>
    </source>
</reference>